<reference evidence="1 2" key="1">
    <citation type="submission" date="2017-08" db="EMBL/GenBank/DDBJ databases">
        <title>Infants hospitalized years apart are colonized by the same room-sourced microbial strains.</title>
        <authorList>
            <person name="Brooks B."/>
            <person name="Olm M.R."/>
            <person name="Firek B.A."/>
            <person name="Baker R."/>
            <person name="Thomas B.C."/>
            <person name="Morowitz M.J."/>
            <person name="Banfield J.F."/>
        </authorList>
    </citation>
    <scope>NUCLEOTIDE SEQUENCE [LARGE SCALE GENOMIC DNA]</scope>
    <source>
        <strain evidence="1">S2_005_002_R2_33</strain>
    </source>
</reference>
<name>A0A2W5Q5J9_9SPHN</name>
<keyword evidence="1" id="KW-0378">Hydrolase</keyword>
<dbReference type="GO" id="GO:0016787">
    <property type="term" value="F:hydrolase activity"/>
    <property type="evidence" value="ECO:0007669"/>
    <property type="project" value="UniProtKB-KW"/>
</dbReference>
<comment type="caution">
    <text evidence="1">The sequence shown here is derived from an EMBL/GenBank/DDBJ whole genome shotgun (WGS) entry which is preliminary data.</text>
</comment>
<gene>
    <name evidence="1" type="ORF">DI555_23475</name>
</gene>
<dbReference type="Proteomes" id="UP000249082">
    <property type="component" value="Unassembled WGS sequence"/>
</dbReference>
<dbReference type="EMBL" id="QFPX01000048">
    <property type="protein sequence ID" value="PZQ49993.1"/>
    <property type="molecule type" value="Genomic_DNA"/>
</dbReference>
<dbReference type="AlphaFoldDB" id="A0A2W5Q5J9"/>
<proteinExistence type="predicted"/>
<protein>
    <submittedName>
        <fullName evidence="1">Alpha/beta hydrolase</fullName>
    </submittedName>
</protein>
<sequence>MNPDTPLFAPLFTQTADADLTAEIAARIGMDLPDACVAGVAANARLLQRHADLLRGGQA</sequence>
<evidence type="ECO:0000313" key="1">
    <source>
        <dbReference type="EMBL" id="PZQ49993.1"/>
    </source>
</evidence>
<accession>A0A2W5Q5J9</accession>
<organism evidence="1 2">
    <name type="scientific">Novosphingobium pentaromativorans</name>
    <dbReference type="NCBI Taxonomy" id="205844"/>
    <lineage>
        <taxon>Bacteria</taxon>
        <taxon>Pseudomonadati</taxon>
        <taxon>Pseudomonadota</taxon>
        <taxon>Alphaproteobacteria</taxon>
        <taxon>Sphingomonadales</taxon>
        <taxon>Sphingomonadaceae</taxon>
        <taxon>Novosphingobium</taxon>
    </lineage>
</organism>
<evidence type="ECO:0000313" key="2">
    <source>
        <dbReference type="Proteomes" id="UP000249082"/>
    </source>
</evidence>